<name>A0A433D5Q0_9FUNG</name>
<protein>
    <submittedName>
        <fullName evidence="2">Concanavalin A-like lectin/glucanase domain-containing protein</fullName>
    </submittedName>
</protein>
<dbReference type="SUPFAM" id="SSF49899">
    <property type="entry name" value="Concanavalin A-like lectins/glucanases"/>
    <property type="match status" value="1"/>
</dbReference>
<evidence type="ECO:0000313" key="3">
    <source>
        <dbReference type="Proteomes" id="UP000268093"/>
    </source>
</evidence>
<dbReference type="PANTHER" id="PTHR12864">
    <property type="entry name" value="RAN BINDING PROTEIN 9-RELATED"/>
    <property type="match status" value="1"/>
</dbReference>
<dbReference type="Gene3D" id="2.60.120.920">
    <property type="match status" value="1"/>
</dbReference>
<keyword evidence="2" id="KW-0430">Lectin</keyword>
<proteinExistence type="predicted"/>
<reference evidence="2 3" key="1">
    <citation type="journal article" date="2018" name="New Phytol.">
        <title>Phylogenomics of Endogonaceae and evolution of mycorrhizas within Mucoromycota.</title>
        <authorList>
            <person name="Chang Y."/>
            <person name="Desiro A."/>
            <person name="Na H."/>
            <person name="Sandor L."/>
            <person name="Lipzen A."/>
            <person name="Clum A."/>
            <person name="Barry K."/>
            <person name="Grigoriev I.V."/>
            <person name="Martin F.M."/>
            <person name="Stajich J.E."/>
            <person name="Smith M.E."/>
            <person name="Bonito G."/>
            <person name="Spatafora J.W."/>
        </authorList>
    </citation>
    <scope>NUCLEOTIDE SEQUENCE [LARGE SCALE GENOMIC DNA]</scope>
    <source>
        <strain evidence="2 3">GMNB39</strain>
    </source>
</reference>
<dbReference type="EMBL" id="RBNI01006248">
    <property type="protein sequence ID" value="RUP46160.1"/>
    <property type="molecule type" value="Genomic_DNA"/>
</dbReference>
<dbReference type="Pfam" id="PF00622">
    <property type="entry name" value="SPRY"/>
    <property type="match status" value="1"/>
</dbReference>
<feature type="domain" description="B30.2/SPRY" evidence="1">
    <location>
        <begin position="1"/>
        <end position="143"/>
    </location>
</feature>
<dbReference type="InterPro" id="IPR050618">
    <property type="entry name" value="Ubq-SigPath_Reg"/>
</dbReference>
<dbReference type="AlphaFoldDB" id="A0A433D5Q0"/>
<sequence>MWGFRGGASTIRANVPIPLQCVLFYWEVHIISKEVNGKIAIGFCKEDAELDRLPGFTENSWGYHNDNGNSFCLSKGQPYGPMFIAGDTIGCGVNLMDMSAFYTKNGKFLGVAFKDLEPVSLYPCVGIEGWGVKIKANFGMSGSFKFDIEQYEKVQGWVVKIPHPLINSLLAKTATRTEYKHSDFYHQRLVQTGFRTALCCGDRRSCDENSRLRHAKAVARTFFRVRPRG</sequence>
<gene>
    <name evidence="2" type="ORF">BC936DRAFT_147278</name>
</gene>
<dbReference type="InterPro" id="IPR013320">
    <property type="entry name" value="ConA-like_dom_sf"/>
</dbReference>
<evidence type="ECO:0000259" key="1">
    <source>
        <dbReference type="PROSITE" id="PS50188"/>
    </source>
</evidence>
<dbReference type="OrthoDB" id="25503at2759"/>
<comment type="caution">
    <text evidence="2">The sequence shown here is derived from an EMBL/GenBank/DDBJ whole genome shotgun (WGS) entry which is preliminary data.</text>
</comment>
<organism evidence="2 3">
    <name type="scientific">Jimgerdemannia flammicorona</name>
    <dbReference type="NCBI Taxonomy" id="994334"/>
    <lineage>
        <taxon>Eukaryota</taxon>
        <taxon>Fungi</taxon>
        <taxon>Fungi incertae sedis</taxon>
        <taxon>Mucoromycota</taxon>
        <taxon>Mucoromycotina</taxon>
        <taxon>Endogonomycetes</taxon>
        <taxon>Endogonales</taxon>
        <taxon>Endogonaceae</taxon>
        <taxon>Jimgerdemannia</taxon>
    </lineage>
</organism>
<dbReference type="GO" id="GO:0030246">
    <property type="term" value="F:carbohydrate binding"/>
    <property type="evidence" value="ECO:0007669"/>
    <property type="project" value="UniProtKB-KW"/>
</dbReference>
<dbReference type="InterPro" id="IPR043136">
    <property type="entry name" value="B30.2/SPRY_sf"/>
</dbReference>
<dbReference type="PROSITE" id="PS50188">
    <property type="entry name" value="B302_SPRY"/>
    <property type="match status" value="1"/>
</dbReference>
<evidence type="ECO:0000313" key="2">
    <source>
        <dbReference type="EMBL" id="RUP46160.1"/>
    </source>
</evidence>
<dbReference type="InterPro" id="IPR001870">
    <property type="entry name" value="B30.2/SPRY"/>
</dbReference>
<accession>A0A433D5Q0</accession>
<dbReference type="InterPro" id="IPR003877">
    <property type="entry name" value="SPRY_dom"/>
</dbReference>
<dbReference type="Proteomes" id="UP000268093">
    <property type="component" value="Unassembled WGS sequence"/>
</dbReference>
<keyword evidence="3" id="KW-1185">Reference proteome</keyword>
<dbReference type="SMART" id="SM00449">
    <property type="entry name" value="SPRY"/>
    <property type="match status" value="1"/>
</dbReference>